<keyword evidence="2" id="KW-1003">Cell membrane</keyword>
<comment type="subcellular location">
    <subcellularLocation>
        <location evidence="1">Cell membrane</location>
        <topology evidence="1">Multi-pass membrane protein</topology>
    </subcellularLocation>
</comment>
<evidence type="ECO:0000313" key="9">
    <source>
        <dbReference type="Proteomes" id="UP001501294"/>
    </source>
</evidence>
<evidence type="ECO:0000256" key="3">
    <source>
        <dbReference type="ARBA" id="ARBA00022692"/>
    </source>
</evidence>
<dbReference type="RefSeq" id="WP_223577445.1">
    <property type="nucleotide sequence ID" value="NZ_BAABFU010000001.1"/>
</dbReference>
<feature type="transmembrane region" description="Helical" evidence="6">
    <location>
        <begin position="319"/>
        <end position="338"/>
    </location>
</feature>
<sequence length="782" mass="86531">MFIKFIERISLQYSWLVLVAALLISFAFGAGVKNFTFSNDYRDFFSEENPQLVEWEELQKVYSKTDNVLFAVTFEEGTVFSAGRLQVIHELTQASWEIPYATRVDSITNFQDIKAQGDDLLVDDLVESTAALNEEQLTYIQRVATEHPLLVNRLINPKGTTAAVNVTTLLSEKPRAQVQEIGEYVYQMADDFRAKYPGVKIHISGAVPYNYALTDASKQDLKSVMPLMYLAALVLLGGLLKTIGGVFATWLMIIISLIASMGAAGWAGIVLMAPSLSAPTIIMTMVVANCVHLLVTFYQKFRPGVDKKSAIIETYKINISPVIVTNVTTAIGFLTMNFSDVPPYRDLGNMVAGGLIFVVLFSLFVLPAIMNIFPLKPKKVAAQNREGIYARLADFIVTRYKVVMTAFVFLATFLALGVSKLEFNDKFVEWLDDRYEFRQDSDFINENLTGLYRLDWSLESGESNGIASPEYLQVLEKFTAWARSQEGVVHVHSMIDIFKEMNMKMHGGDQEYYRVPESKELASQLLLVYELSLPKGLDLTNTVNISKSATKFVIRTSNMDSQELLSLEHRAKEWLTENAPESMVSEAASTSILFANISKRNIQALLGGTLIALALISILLIAPLRSVKFGVMSLIPNLLPALLGFGIWGLLVGQVGLAISIVVGMTLGIVVDDTVHFLSKYLHYRRERGMNTAAAVKETIITVGPALFGTTVILATGFTMLATSGFEINSQMGALTAITIVIAFVGDFFLLPCLMMIFDRSAKKVSDEQTVVEAKPLTETGN</sequence>
<dbReference type="Pfam" id="PF03176">
    <property type="entry name" value="MMPL"/>
    <property type="match status" value="2"/>
</dbReference>
<feature type="domain" description="SSD" evidence="7">
    <location>
        <begin position="247"/>
        <end position="372"/>
    </location>
</feature>
<evidence type="ECO:0000259" key="7">
    <source>
        <dbReference type="PROSITE" id="PS50156"/>
    </source>
</evidence>
<keyword evidence="5 6" id="KW-0472">Membrane</keyword>
<keyword evidence="9" id="KW-1185">Reference proteome</keyword>
<evidence type="ECO:0000313" key="8">
    <source>
        <dbReference type="EMBL" id="GAA4343513.1"/>
    </source>
</evidence>
<dbReference type="PANTHER" id="PTHR33406">
    <property type="entry name" value="MEMBRANE PROTEIN MJ1562-RELATED"/>
    <property type="match status" value="1"/>
</dbReference>
<feature type="transmembrane region" description="Helical" evidence="6">
    <location>
        <begin position="699"/>
        <end position="722"/>
    </location>
</feature>
<keyword evidence="3 6" id="KW-0812">Transmembrane</keyword>
<accession>A0ABP8HS74</accession>
<dbReference type="EMBL" id="BAABFU010000001">
    <property type="protein sequence ID" value="GAA4343513.1"/>
    <property type="molecule type" value="Genomic_DNA"/>
</dbReference>
<feature type="transmembrane region" description="Helical" evidence="6">
    <location>
        <begin position="734"/>
        <end position="758"/>
    </location>
</feature>
<dbReference type="Gene3D" id="1.20.1640.10">
    <property type="entry name" value="Multidrug efflux transporter AcrB transmembrane domain"/>
    <property type="match status" value="2"/>
</dbReference>
<dbReference type="SUPFAM" id="SSF82866">
    <property type="entry name" value="Multidrug efflux transporter AcrB transmembrane domain"/>
    <property type="match status" value="2"/>
</dbReference>
<name>A0ABP8HS74_9GAMM</name>
<feature type="transmembrane region" description="Helical" evidence="6">
    <location>
        <begin position="396"/>
        <end position="418"/>
    </location>
</feature>
<feature type="transmembrane region" description="Helical" evidence="6">
    <location>
        <begin position="602"/>
        <end position="622"/>
    </location>
</feature>
<evidence type="ECO:0000256" key="2">
    <source>
        <dbReference type="ARBA" id="ARBA00022475"/>
    </source>
</evidence>
<comment type="caution">
    <text evidence="8">The sequence shown here is derived from an EMBL/GenBank/DDBJ whole genome shotgun (WGS) entry which is preliminary data.</text>
</comment>
<feature type="transmembrane region" description="Helical" evidence="6">
    <location>
        <begin position="223"/>
        <end position="240"/>
    </location>
</feature>
<feature type="transmembrane region" description="Helical" evidence="6">
    <location>
        <begin position="350"/>
        <end position="375"/>
    </location>
</feature>
<dbReference type="PROSITE" id="PS50156">
    <property type="entry name" value="SSD"/>
    <property type="match status" value="1"/>
</dbReference>
<protein>
    <submittedName>
        <fullName evidence="8">MMPL family transporter</fullName>
    </submittedName>
</protein>
<feature type="transmembrane region" description="Helical" evidence="6">
    <location>
        <begin position="278"/>
        <end position="298"/>
    </location>
</feature>
<gene>
    <name evidence="8" type="ORF">GCM10023150_02150</name>
</gene>
<dbReference type="Proteomes" id="UP001501294">
    <property type="component" value="Unassembled WGS sequence"/>
</dbReference>
<dbReference type="InterPro" id="IPR004869">
    <property type="entry name" value="MMPL_dom"/>
</dbReference>
<dbReference type="InterPro" id="IPR050545">
    <property type="entry name" value="Mycobact_MmpL"/>
</dbReference>
<keyword evidence="4 6" id="KW-1133">Transmembrane helix</keyword>
<evidence type="ECO:0000256" key="1">
    <source>
        <dbReference type="ARBA" id="ARBA00004651"/>
    </source>
</evidence>
<dbReference type="PANTHER" id="PTHR33406:SF12">
    <property type="entry name" value="BLR2997 PROTEIN"/>
    <property type="match status" value="1"/>
</dbReference>
<evidence type="ECO:0000256" key="6">
    <source>
        <dbReference type="SAM" id="Phobius"/>
    </source>
</evidence>
<dbReference type="InterPro" id="IPR000731">
    <property type="entry name" value="SSD"/>
</dbReference>
<organism evidence="8 9">
    <name type="scientific">Kangiella taiwanensis</name>
    <dbReference type="NCBI Taxonomy" id="1079179"/>
    <lineage>
        <taxon>Bacteria</taxon>
        <taxon>Pseudomonadati</taxon>
        <taxon>Pseudomonadota</taxon>
        <taxon>Gammaproteobacteria</taxon>
        <taxon>Kangiellales</taxon>
        <taxon>Kangiellaceae</taxon>
        <taxon>Kangiella</taxon>
    </lineage>
</organism>
<feature type="transmembrane region" description="Helical" evidence="6">
    <location>
        <begin position="657"/>
        <end position="678"/>
    </location>
</feature>
<reference evidence="9" key="1">
    <citation type="journal article" date="2019" name="Int. J. Syst. Evol. Microbiol.">
        <title>The Global Catalogue of Microorganisms (GCM) 10K type strain sequencing project: providing services to taxonomists for standard genome sequencing and annotation.</title>
        <authorList>
            <consortium name="The Broad Institute Genomics Platform"/>
            <consortium name="The Broad Institute Genome Sequencing Center for Infectious Disease"/>
            <person name="Wu L."/>
            <person name="Ma J."/>
        </authorList>
    </citation>
    <scope>NUCLEOTIDE SEQUENCE [LARGE SCALE GENOMIC DNA]</scope>
    <source>
        <strain evidence="9">JCM 17727</strain>
    </source>
</reference>
<evidence type="ECO:0000256" key="5">
    <source>
        <dbReference type="ARBA" id="ARBA00023136"/>
    </source>
</evidence>
<evidence type="ECO:0000256" key="4">
    <source>
        <dbReference type="ARBA" id="ARBA00022989"/>
    </source>
</evidence>
<feature type="transmembrane region" description="Helical" evidence="6">
    <location>
        <begin position="629"/>
        <end position="651"/>
    </location>
</feature>
<proteinExistence type="predicted"/>
<feature type="transmembrane region" description="Helical" evidence="6">
    <location>
        <begin position="247"/>
        <end position="272"/>
    </location>
</feature>